<organism evidence="3 4">
    <name type="scientific">Pseudooceanicola nitratireducens</name>
    <dbReference type="NCBI Taxonomy" id="517719"/>
    <lineage>
        <taxon>Bacteria</taxon>
        <taxon>Pseudomonadati</taxon>
        <taxon>Pseudomonadota</taxon>
        <taxon>Alphaproteobacteria</taxon>
        <taxon>Rhodobacterales</taxon>
        <taxon>Paracoccaceae</taxon>
        <taxon>Pseudooceanicola</taxon>
    </lineage>
</organism>
<feature type="domain" description="Calcineurin-like phosphoesterase" evidence="2">
    <location>
        <begin position="42"/>
        <end position="139"/>
    </location>
</feature>
<evidence type="ECO:0000259" key="2">
    <source>
        <dbReference type="Pfam" id="PF00149"/>
    </source>
</evidence>
<dbReference type="EMBL" id="FOLX01000001">
    <property type="protein sequence ID" value="SFC94624.1"/>
    <property type="molecule type" value="Genomic_DNA"/>
</dbReference>
<dbReference type="PANTHER" id="PTHR39323:SF1">
    <property type="entry name" value="BLR1149 PROTEIN"/>
    <property type="match status" value="1"/>
</dbReference>
<evidence type="ECO:0000313" key="3">
    <source>
        <dbReference type="EMBL" id="SFC94624.1"/>
    </source>
</evidence>
<evidence type="ECO:0000313" key="4">
    <source>
        <dbReference type="Proteomes" id="UP000231644"/>
    </source>
</evidence>
<gene>
    <name evidence="3" type="ORF">SAMN05421762_2867</name>
</gene>
<dbReference type="SUPFAM" id="SSF56300">
    <property type="entry name" value="Metallo-dependent phosphatases"/>
    <property type="match status" value="1"/>
</dbReference>
<dbReference type="Proteomes" id="UP000231644">
    <property type="component" value="Unassembled WGS sequence"/>
</dbReference>
<dbReference type="PANTHER" id="PTHR39323">
    <property type="entry name" value="BLR1149 PROTEIN"/>
    <property type="match status" value="1"/>
</dbReference>
<dbReference type="InterPro" id="IPR004843">
    <property type="entry name" value="Calcineurin-like_PHP"/>
</dbReference>
<reference evidence="3 4" key="1">
    <citation type="submission" date="2016-10" db="EMBL/GenBank/DDBJ databases">
        <authorList>
            <person name="de Groot N.N."/>
        </authorList>
    </citation>
    <scope>NUCLEOTIDE SEQUENCE [LARGE SCALE GENOMIC DNA]</scope>
    <source>
        <strain evidence="3 4">DSM 29619</strain>
    </source>
</reference>
<feature type="compositionally biased region" description="Basic and acidic residues" evidence="1">
    <location>
        <begin position="160"/>
        <end position="173"/>
    </location>
</feature>
<protein>
    <submittedName>
        <fullName evidence="3">Putative phosphoesterase</fullName>
    </submittedName>
</protein>
<proteinExistence type="predicted"/>
<feature type="region of interest" description="Disordered" evidence="1">
    <location>
        <begin position="160"/>
        <end position="188"/>
    </location>
</feature>
<sequence>MTQDTSRCQPRGTPQTGLPFELQGASLIALPSGALHWPGQSLLVVSDLHLGKSERIARLGGASLPPYEALDTLERLEADLQATAAQHVLCLGDSFDDRAAAEGLGDQVMDWLMRLQAGRDWTWIEGNHDPGPLALGGTHLAELVLGPLLFRHIATPDFSRSEPAFRHPPESKSAKASSAAGTGADARAEVSGHYHPKARVAGRAHRCFLVDRARLILPAYGTYTGGLWCHDPALSGLMAPQALAILTGRVARAVPMPRR</sequence>
<dbReference type="InterPro" id="IPR029052">
    <property type="entry name" value="Metallo-depent_PP-like"/>
</dbReference>
<evidence type="ECO:0000256" key="1">
    <source>
        <dbReference type="SAM" id="MobiDB-lite"/>
    </source>
</evidence>
<dbReference type="OrthoDB" id="9795838at2"/>
<dbReference type="Gene3D" id="3.60.21.10">
    <property type="match status" value="1"/>
</dbReference>
<dbReference type="GO" id="GO:0016787">
    <property type="term" value="F:hydrolase activity"/>
    <property type="evidence" value="ECO:0007669"/>
    <property type="project" value="InterPro"/>
</dbReference>
<dbReference type="STRING" id="517719.SAMN05421762_2867"/>
<name>A0A1I1NA64_9RHOB</name>
<dbReference type="AlphaFoldDB" id="A0A1I1NA64"/>
<dbReference type="Pfam" id="PF00149">
    <property type="entry name" value="Metallophos"/>
    <property type="match status" value="1"/>
</dbReference>
<keyword evidence="4" id="KW-1185">Reference proteome</keyword>
<accession>A0A1I1NA64</accession>